<dbReference type="EMBL" id="KV428019">
    <property type="protein sequence ID" value="KZT41736.1"/>
    <property type="molecule type" value="Genomic_DNA"/>
</dbReference>
<name>A0A166GJJ7_9AGAM</name>
<dbReference type="AlphaFoldDB" id="A0A166GJJ7"/>
<evidence type="ECO:0000256" key="1">
    <source>
        <dbReference type="SAM" id="MobiDB-lite"/>
    </source>
</evidence>
<organism evidence="2 3">
    <name type="scientific">Sistotremastrum suecicum HHB10207 ss-3</name>
    <dbReference type="NCBI Taxonomy" id="1314776"/>
    <lineage>
        <taxon>Eukaryota</taxon>
        <taxon>Fungi</taxon>
        <taxon>Dikarya</taxon>
        <taxon>Basidiomycota</taxon>
        <taxon>Agaricomycotina</taxon>
        <taxon>Agaricomycetes</taxon>
        <taxon>Sistotremastrales</taxon>
        <taxon>Sistotremastraceae</taxon>
        <taxon>Sistotremastrum</taxon>
    </lineage>
</organism>
<proteinExistence type="predicted"/>
<accession>A0A166GJJ7</accession>
<protein>
    <submittedName>
        <fullName evidence="2">Uncharacterized protein</fullName>
    </submittedName>
</protein>
<evidence type="ECO:0000313" key="2">
    <source>
        <dbReference type="EMBL" id="KZT41736.1"/>
    </source>
</evidence>
<feature type="region of interest" description="Disordered" evidence="1">
    <location>
        <begin position="81"/>
        <end position="102"/>
    </location>
</feature>
<dbReference type="Proteomes" id="UP000076798">
    <property type="component" value="Unassembled WGS sequence"/>
</dbReference>
<reference evidence="2 3" key="1">
    <citation type="journal article" date="2016" name="Mol. Biol. Evol.">
        <title>Comparative Genomics of Early-Diverging Mushroom-Forming Fungi Provides Insights into the Origins of Lignocellulose Decay Capabilities.</title>
        <authorList>
            <person name="Nagy L.G."/>
            <person name="Riley R."/>
            <person name="Tritt A."/>
            <person name="Adam C."/>
            <person name="Daum C."/>
            <person name="Floudas D."/>
            <person name="Sun H."/>
            <person name="Yadav J.S."/>
            <person name="Pangilinan J."/>
            <person name="Larsson K.H."/>
            <person name="Matsuura K."/>
            <person name="Barry K."/>
            <person name="Labutti K."/>
            <person name="Kuo R."/>
            <person name="Ohm R.A."/>
            <person name="Bhattacharya S.S."/>
            <person name="Shirouzu T."/>
            <person name="Yoshinaga Y."/>
            <person name="Martin F.M."/>
            <person name="Grigoriev I.V."/>
            <person name="Hibbett D.S."/>
        </authorList>
    </citation>
    <scope>NUCLEOTIDE SEQUENCE [LARGE SCALE GENOMIC DNA]</scope>
    <source>
        <strain evidence="2 3">HHB10207 ss-3</strain>
    </source>
</reference>
<gene>
    <name evidence="2" type="ORF">SISSUDRAFT_240093</name>
</gene>
<keyword evidence="3" id="KW-1185">Reference proteome</keyword>
<sequence length="102" mass="11495">MRPKIVSLRNPQFFEQLAPNADLRGHGWLPSTAVTALSSSLFIPFLRTKHDFGAVLLLIFSICTHTDHSRLRDLSIESIFSQESSRPSYGPDPGLRRSSPRF</sequence>
<evidence type="ECO:0000313" key="3">
    <source>
        <dbReference type="Proteomes" id="UP000076798"/>
    </source>
</evidence>